<evidence type="ECO:0000313" key="3">
    <source>
        <dbReference type="EMBL" id="TMW67138.1"/>
    </source>
</evidence>
<gene>
    <name evidence="3" type="ORF">Poli38472_012254</name>
</gene>
<protein>
    <submittedName>
        <fullName evidence="3">Uncharacterized protein</fullName>
    </submittedName>
</protein>
<accession>A0A8K1FR14</accession>
<evidence type="ECO:0000313" key="4">
    <source>
        <dbReference type="Proteomes" id="UP000794436"/>
    </source>
</evidence>
<dbReference type="OrthoDB" id="125767at2759"/>
<comment type="caution">
    <text evidence="3">The sequence shown here is derived from an EMBL/GenBank/DDBJ whole genome shotgun (WGS) entry which is preliminary data.</text>
</comment>
<organism evidence="3 4">
    <name type="scientific">Pythium oligandrum</name>
    <name type="common">Mycoparasitic fungus</name>
    <dbReference type="NCBI Taxonomy" id="41045"/>
    <lineage>
        <taxon>Eukaryota</taxon>
        <taxon>Sar</taxon>
        <taxon>Stramenopiles</taxon>
        <taxon>Oomycota</taxon>
        <taxon>Peronosporomycetes</taxon>
        <taxon>Pythiales</taxon>
        <taxon>Pythiaceae</taxon>
        <taxon>Pythium</taxon>
    </lineage>
</organism>
<dbReference type="Proteomes" id="UP000794436">
    <property type="component" value="Unassembled WGS sequence"/>
</dbReference>
<dbReference type="AlphaFoldDB" id="A0A8K1FR14"/>
<feature type="chain" id="PRO_5035462776" evidence="2">
    <location>
        <begin position="42"/>
        <end position="287"/>
    </location>
</feature>
<feature type="region of interest" description="Disordered" evidence="1">
    <location>
        <begin position="240"/>
        <end position="287"/>
    </location>
</feature>
<feature type="signal peptide" evidence="2">
    <location>
        <begin position="1"/>
        <end position="41"/>
    </location>
</feature>
<reference evidence="3" key="1">
    <citation type="submission" date="2019-03" db="EMBL/GenBank/DDBJ databases">
        <title>Long read genome sequence of the mycoparasitic Pythium oligandrum ATCC 38472 isolated from sugarbeet rhizosphere.</title>
        <authorList>
            <person name="Gaulin E."/>
        </authorList>
    </citation>
    <scope>NUCLEOTIDE SEQUENCE</scope>
    <source>
        <strain evidence="3">ATCC 38472_TT</strain>
    </source>
</reference>
<name>A0A8K1FR14_PYTOL</name>
<keyword evidence="4" id="KW-1185">Reference proteome</keyword>
<proteinExistence type="predicted"/>
<dbReference type="EMBL" id="SPLM01000005">
    <property type="protein sequence ID" value="TMW67138.1"/>
    <property type="molecule type" value="Genomic_DNA"/>
</dbReference>
<keyword evidence="2" id="KW-0732">Signal</keyword>
<evidence type="ECO:0000256" key="1">
    <source>
        <dbReference type="SAM" id="MobiDB-lite"/>
    </source>
</evidence>
<sequence length="287" mass="29786">MVTSFTLWFPSEANEAGGLKMAKRLVLVCLALLCMATAIAAQDALRGDQEILVVADDTLSAALSGCGLCQQTGSCGHAFRGQPGQFCLILTSGLPCCCPQDAECVSNLYSCRCRRASYHSNPSVKTVTHTSSSSDTKSSTLWVVFAMLLCVVCCVMAGKSRQAEPEYAQPVYVTPDYNYGATGQNSSQPQYKYAYPTAPSAPYEYQAPGQQVGGGSSLAAGAAGAVAGLAGGMLIGSTFGGRGHEDTTTTTTYYDGDSGFNNSSTYDFSGDTGDYGGDDGGDFAGDS</sequence>
<evidence type="ECO:0000256" key="2">
    <source>
        <dbReference type="SAM" id="SignalP"/>
    </source>
</evidence>